<dbReference type="PANTHER" id="PTHR40943">
    <property type="entry name" value="CYTOPLASMIC PROTEIN-RELATED"/>
    <property type="match status" value="1"/>
</dbReference>
<dbReference type="Proteomes" id="UP000446768">
    <property type="component" value="Unassembled WGS sequence"/>
</dbReference>
<dbReference type="EMBL" id="WKJJ01000004">
    <property type="protein sequence ID" value="MRV71725.1"/>
    <property type="molecule type" value="Genomic_DNA"/>
</dbReference>
<dbReference type="CDD" id="cd02227">
    <property type="entry name" value="cupin_TM1112-like"/>
    <property type="match status" value="1"/>
</dbReference>
<accession>A0A7X2IKW2</accession>
<name>A0A7X2IKW2_9BURK</name>
<dbReference type="SUPFAM" id="SSF51182">
    <property type="entry name" value="RmlC-like cupins"/>
    <property type="match status" value="2"/>
</dbReference>
<dbReference type="InterPro" id="IPR014710">
    <property type="entry name" value="RmlC-like_jellyroll"/>
</dbReference>
<feature type="domain" description="(S)-ureidoglycine aminohydrolase cupin" evidence="1">
    <location>
        <begin position="176"/>
        <end position="249"/>
    </location>
</feature>
<dbReference type="AlphaFoldDB" id="A0A7X2IKW2"/>
<evidence type="ECO:0000313" key="2">
    <source>
        <dbReference type="EMBL" id="MRV71725.1"/>
    </source>
</evidence>
<gene>
    <name evidence="2" type="ORF">GJ700_08290</name>
</gene>
<protein>
    <submittedName>
        <fullName evidence="2">DUF861 domain-containing protein</fullName>
    </submittedName>
</protein>
<evidence type="ECO:0000259" key="1">
    <source>
        <dbReference type="Pfam" id="PF05899"/>
    </source>
</evidence>
<dbReference type="InterPro" id="IPR008579">
    <property type="entry name" value="UGlyAH_Cupin_dom"/>
</dbReference>
<organism evidence="2 3">
    <name type="scientific">Pseudoduganella rivuli</name>
    <dbReference type="NCBI Taxonomy" id="2666085"/>
    <lineage>
        <taxon>Bacteria</taxon>
        <taxon>Pseudomonadati</taxon>
        <taxon>Pseudomonadota</taxon>
        <taxon>Betaproteobacteria</taxon>
        <taxon>Burkholderiales</taxon>
        <taxon>Oxalobacteraceae</taxon>
        <taxon>Telluria group</taxon>
        <taxon>Pseudoduganella</taxon>
    </lineage>
</organism>
<dbReference type="Gene3D" id="2.60.120.10">
    <property type="entry name" value="Jelly Rolls"/>
    <property type="match status" value="2"/>
</dbReference>
<dbReference type="PANTHER" id="PTHR40943:SF1">
    <property type="entry name" value="CYTOPLASMIC PROTEIN"/>
    <property type="match status" value="1"/>
</dbReference>
<sequence>MSNMQQAAATQSTPARIPTFIDLRAFARDSAPGHPLPEVARDDVFLSSRRLLDLALGPVTVGVMSLPAGGGLVPCQPADEFIIVCAGKLTLTVAEQGRTLVLGPNNSAVIQHGAAFSWSAQEPVSVIFMRHGGSQPDGRGIVPVREHAPMAPSNPPLAELLLTPAPACRNHTDHRSTDGTFSCGIWDSTPYHRRAMLYRHHELMYLLEGSVTFVDESGRSGTFSKGDIFLVEQNARCSWESRDRVAKVFALYRPA</sequence>
<dbReference type="InterPro" id="IPR011051">
    <property type="entry name" value="RmlC_Cupin_sf"/>
</dbReference>
<reference evidence="2 3" key="1">
    <citation type="submission" date="2019-11" db="EMBL/GenBank/DDBJ databases">
        <title>Novel species isolated from a subtropical stream in China.</title>
        <authorList>
            <person name="Lu H."/>
        </authorList>
    </citation>
    <scope>NUCLEOTIDE SEQUENCE [LARGE SCALE GENOMIC DNA]</scope>
    <source>
        <strain evidence="2 3">FT92W</strain>
    </source>
</reference>
<comment type="caution">
    <text evidence="2">The sequence shown here is derived from an EMBL/GenBank/DDBJ whole genome shotgun (WGS) entry which is preliminary data.</text>
</comment>
<proteinExistence type="predicted"/>
<dbReference type="Pfam" id="PF05899">
    <property type="entry name" value="Cupin_3"/>
    <property type="match status" value="1"/>
</dbReference>
<evidence type="ECO:0000313" key="3">
    <source>
        <dbReference type="Proteomes" id="UP000446768"/>
    </source>
</evidence>
<keyword evidence="3" id="KW-1185">Reference proteome</keyword>